<dbReference type="PROSITE" id="PS50011">
    <property type="entry name" value="PROTEIN_KINASE_DOM"/>
    <property type="match status" value="1"/>
</dbReference>
<dbReference type="Proteomes" id="UP000266188">
    <property type="component" value="Unassembled WGS sequence"/>
</dbReference>
<evidence type="ECO:0000256" key="1">
    <source>
        <dbReference type="SAM" id="Phobius"/>
    </source>
</evidence>
<protein>
    <submittedName>
        <fullName evidence="3">STYKc</fullName>
    </submittedName>
</protein>
<feature type="domain" description="Protein kinase" evidence="2">
    <location>
        <begin position="1"/>
        <end position="266"/>
    </location>
</feature>
<dbReference type="AlphaFoldDB" id="A0A3A2ZWM3"/>
<organism evidence="3 4">
    <name type="scientific">Aspergillus sclerotialis</name>
    <dbReference type="NCBI Taxonomy" id="2070753"/>
    <lineage>
        <taxon>Eukaryota</taxon>
        <taxon>Fungi</taxon>
        <taxon>Dikarya</taxon>
        <taxon>Ascomycota</taxon>
        <taxon>Pezizomycotina</taxon>
        <taxon>Eurotiomycetes</taxon>
        <taxon>Eurotiomycetidae</taxon>
        <taxon>Eurotiales</taxon>
        <taxon>Aspergillaceae</taxon>
        <taxon>Aspergillus</taxon>
        <taxon>Aspergillus subgen. Polypaecilum</taxon>
    </lineage>
</organism>
<dbReference type="EMBL" id="MVGC01000228">
    <property type="protein sequence ID" value="RJE21441.1"/>
    <property type="molecule type" value="Genomic_DNA"/>
</dbReference>
<accession>A0A3A2ZWM3</accession>
<dbReference type="GO" id="GO:0005524">
    <property type="term" value="F:ATP binding"/>
    <property type="evidence" value="ECO:0007669"/>
    <property type="project" value="InterPro"/>
</dbReference>
<comment type="caution">
    <text evidence="3">The sequence shown here is derived from an EMBL/GenBank/DDBJ whole genome shotgun (WGS) entry which is preliminary data.</text>
</comment>
<evidence type="ECO:0000259" key="2">
    <source>
        <dbReference type="PROSITE" id="PS50011"/>
    </source>
</evidence>
<keyword evidence="1" id="KW-0812">Transmembrane</keyword>
<keyword evidence="1" id="KW-0472">Membrane</keyword>
<name>A0A3A2ZWM3_9EURO</name>
<dbReference type="InterPro" id="IPR011009">
    <property type="entry name" value="Kinase-like_dom_sf"/>
</dbReference>
<dbReference type="STRING" id="2070753.A0A3A2ZWM3"/>
<evidence type="ECO:0000313" key="3">
    <source>
        <dbReference type="EMBL" id="RJE21441.1"/>
    </source>
</evidence>
<evidence type="ECO:0000313" key="4">
    <source>
        <dbReference type="Proteomes" id="UP000266188"/>
    </source>
</evidence>
<dbReference type="GO" id="GO:0004672">
    <property type="term" value="F:protein kinase activity"/>
    <property type="evidence" value="ECO:0007669"/>
    <property type="project" value="InterPro"/>
</dbReference>
<proteinExistence type="predicted"/>
<dbReference type="InterPro" id="IPR000719">
    <property type="entry name" value="Prot_kinase_dom"/>
</dbReference>
<dbReference type="SUPFAM" id="SSF56112">
    <property type="entry name" value="Protein kinase-like (PK-like)"/>
    <property type="match status" value="1"/>
</dbReference>
<gene>
    <name evidence="3" type="ORF">PHISCL_06222</name>
</gene>
<feature type="transmembrane region" description="Helical" evidence="1">
    <location>
        <begin position="344"/>
        <end position="366"/>
    </location>
</feature>
<dbReference type="SMART" id="SM00220">
    <property type="entry name" value="S_TKc"/>
    <property type="match status" value="1"/>
</dbReference>
<reference evidence="4" key="1">
    <citation type="submission" date="2017-02" db="EMBL/GenBank/DDBJ databases">
        <authorList>
            <person name="Tafer H."/>
            <person name="Lopandic K."/>
        </authorList>
    </citation>
    <scope>NUCLEOTIDE SEQUENCE [LARGE SCALE GENOMIC DNA]</scope>
    <source>
        <strain evidence="4">CBS 366.77</strain>
    </source>
</reference>
<dbReference type="OrthoDB" id="4062651at2759"/>
<keyword evidence="1" id="KW-1133">Transmembrane helix</keyword>
<keyword evidence="4" id="KW-1185">Reference proteome</keyword>
<dbReference type="Gene3D" id="1.10.510.10">
    <property type="entry name" value="Transferase(Phosphotransferase) domain 1"/>
    <property type="match status" value="1"/>
</dbReference>
<sequence>MTEHFYPYIEEINPLIERFIIKCQAQVPAIGGHSVLLFTPEKIAAKIPFKADDYRLQNEQEIFDQLEKCPSPYIIRCLLSRPNIIFMPLLNAKHLHDRMKENDIHRPILPWMFQLTSAVVALEAIGLAHGDINPLNILIDNNDRLTLIDLDHTLRIGDDLEVGDEPYIRVHTRDGREGGGFLGKAGAEAEQFGLGSIFFYMTRGKELYADMTPYDRVQTLLARQFPDLESDNPIDNIISRCWNGEFARVADILREIENIAAEQGILDSIAGTESFSNVEYIAKRKLCKQYYSLLLEDSESKPVETNIRKYDAISIEKSADLSWKQKAHDVASHFKGGFNYNGSIHLALTVTITITVGAAMFLTSCLRKKL</sequence>